<dbReference type="Proteomes" id="UP001500457">
    <property type="component" value="Unassembled WGS sequence"/>
</dbReference>
<evidence type="ECO:0000256" key="4">
    <source>
        <dbReference type="ARBA" id="ARBA00023235"/>
    </source>
</evidence>
<dbReference type="Pfam" id="PF00425">
    <property type="entry name" value="Chorismate_bind"/>
    <property type="match status" value="1"/>
</dbReference>
<evidence type="ECO:0000256" key="5">
    <source>
        <dbReference type="ARBA" id="ARBA00041564"/>
    </source>
</evidence>
<dbReference type="EMBL" id="BAABHQ010000015">
    <property type="protein sequence ID" value="GAA4887703.1"/>
    <property type="molecule type" value="Genomic_DNA"/>
</dbReference>
<dbReference type="PANTHER" id="PTHR42839">
    <property type="entry name" value="ISOCHORISMATE SYNTHASE ENTC"/>
    <property type="match status" value="1"/>
</dbReference>
<evidence type="ECO:0000256" key="2">
    <source>
        <dbReference type="ARBA" id="ARBA00005297"/>
    </source>
</evidence>
<dbReference type="InterPro" id="IPR005801">
    <property type="entry name" value="ADC_synthase"/>
</dbReference>
<dbReference type="InterPro" id="IPR004561">
    <property type="entry name" value="IsoChor_synthase"/>
</dbReference>
<feature type="region of interest" description="Disordered" evidence="6">
    <location>
        <begin position="117"/>
        <end position="148"/>
    </location>
</feature>
<keyword evidence="9" id="KW-1185">Reference proteome</keyword>
<protein>
    <recommendedName>
        <fullName evidence="3">isochorismate synthase</fullName>
        <ecNumber evidence="3">5.4.4.2</ecNumber>
    </recommendedName>
    <alternativeName>
        <fullName evidence="5">Isochorismate mutase</fullName>
    </alternativeName>
</protein>
<proteinExistence type="inferred from homology"/>
<name>A0ABP9EVQ8_9PSEU</name>
<feature type="region of interest" description="Disordered" evidence="6">
    <location>
        <begin position="1"/>
        <end position="42"/>
    </location>
</feature>
<comment type="similarity">
    <text evidence="2">Belongs to the isochorismate synthase family.</text>
</comment>
<dbReference type="PANTHER" id="PTHR42839:SF2">
    <property type="entry name" value="ISOCHORISMATE SYNTHASE ENTC"/>
    <property type="match status" value="1"/>
</dbReference>
<dbReference type="NCBIfam" id="TIGR00543">
    <property type="entry name" value="isochor_syn"/>
    <property type="match status" value="1"/>
</dbReference>
<dbReference type="SUPFAM" id="SSF56322">
    <property type="entry name" value="ADC synthase"/>
    <property type="match status" value="1"/>
</dbReference>
<feature type="domain" description="Chorismate-utilising enzyme C-terminal" evidence="7">
    <location>
        <begin position="151"/>
        <end position="416"/>
    </location>
</feature>
<gene>
    <name evidence="8" type="primary">dhbC_2</name>
    <name evidence="8" type="ORF">GCM10023203_45770</name>
</gene>
<evidence type="ECO:0000313" key="9">
    <source>
        <dbReference type="Proteomes" id="UP001500457"/>
    </source>
</evidence>
<accession>A0ABP9EVQ8</accession>
<dbReference type="RefSeq" id="WP_274232174.1">
    <property type="nucleotide sequence ID" value="NZ_BAABHQ010000015.1"/>
</dbReference>
<dbReference type="Gene3D" id="3.60.120.10">
    <property type="entry name" value="Anthranilate synthase"/>
    <property type="match status" value="1"/>
</dbReference>
<feature type="region of interest" description="Disordered" evidence="6">
    <location>
        <begin position="203"/>
        <end position="274"/>
    </location>
</feature>
<evidence type="ECO:0000256" key="3">
    <source>
        <dbReference type="ARBA" id="ARBA00012824"/>
    </source>
</evidence>
<evidence type="ECO:0000256" key="1">
    <source>
        <dbReference type="ARBA" id="ARBA00000799"/>
    </source>
</evidence>
<dbReference type="InterPro" id="IPR015890">
    <property type="entry name" value="Chorismate_C"/>
</dbReference>
<evidence type="ECO:0000313" key="8">
    <source>
        <dbReference type="EMBL" id="GAA4887703.1"/>
    </source>
</evidence>
<comment type="caution">
    <text evidence="8">The sequence shown here is derived from an EMBL/GenBank/DDBJ whole genome shotgun (WGS) entry which is preliminary data.</text>
</comment>
<evidence type="ECO:0000259" key="7">
    <source>
        <dbReference type="Pfam" id="PF00425"/>
    </source>
</evidence>
<sequence length="430" mass="44795">MTSIPTSAGPESGTGDPAAPPASLPERHPESLPTPGSAPGAFLFSTRDVTLRTAGVRARVPEEPGASVGVAAAATLAAEREAGNPDPVVVGAVGFAPGRARLVVPARVERTPTVRPTVDQAPAAPPLTAPPSAPASIGTRWDFREEPPPPRYAAAVRRALEMIDEGRLTKVVLARSATLTAPEDVDVTALLERLAARNPSGYAFAADVEDPEPTGPTDPTAPRRTLLGASPELLVSRRGHTVLSQPLAGTAPRSPDPEEDARRGEALAASTKDHREHALVVERVAERLAPYCTSLDVPARPSLTRTSALWHLATRIEGRLRDPAPSSLELAEALHPTPAVGGEPTPVAREVIAELEGFDRGWYAGLVGWCDAEGDGEWAIAIRCAEVAGRVATVFAGAGIVEGSRPEAELAETGAKFRTLLTALGLEATP</sequence>
<comment type="catalytic activity">
    <reaction evidence="1">
        <text>chorismate = isochorismate</text>
        <dbReference type="Rhea" id="RHEA:18985"/>
        <dbReference type="ChEBI" id="CHEBI:29748"/>
        <dbReference type="ChEBI" id="CHEBI:29780"/>
        <dbReference type="EC" id="5.4.4.2"/>
    </reaction>
</comment>
<feature type="compositionally biased region" description="Pro residues" evidence="6">
    <location>
        <begin position="123"/>
        <end position="133"/>
    </location>
</feature>
<dbReference type="EC" id="5.4.4.2" evidence="3"/>
<keyword evidence="4" id="KW-0413">Isomerase</keyword>
<evidence type="ECO:0000256" key="6">
    <source>
        <dbReference type="SAM" id="MobiDB-lite"/>
    </source>
</evidence>
<organism evidence="8 9">
    <name type="scientific">Actinomycetospora straminea</name>
    <dbReference type="NCBI Taxonomy" id="663607"/>
    <lineage>
        <taxon>Bacteria</taxon>
        <taxon>Bacillati</taxon>
        <taxon>Actinomycetota</taxon>
        <taxon>Actinomycetes</taxon>
        <taxon>Pseudonocardiales</taxon>
        <taxon>Pseudonocardiaceae</taxon>
        <taxon>Actinomycetospora</taxon>
    </lineage>
</organism>
<feature type="compositionally biased region" description="Basic and acidic residues" evidence="6">
    <location>
        <begin position="260"/>
        <end position="274"/>
    </location>
</feature>
<reference evidence="9" key="1">
    <citation type="journal article" date="2019" name="Int. J. Syst. Evol. Microbiol.">
        <title>The Global Catalogue of Microorganisms (GCM) 10K type strain sequencing project: providing services to taxonomists for standard genome sequencing and annotation.</title>
        <authorList>
            <consortium name="The Broad Institute Genomics Platform"/>
            <consortium name="The Broad Institute Genome Sequencing Center for Infectious Disease"/>
            <person name="Wu L."/>
            <person name="Ma J."/>
        </authorList>
    </citation>
    <scope>NUCLEOTIDE SEQUENCE [LARGE SCALE GENOMIC DNA]</scope>
    <source>
        <strain evidence="9">JCM 17983</strain>
    </source>
</reference>